<sequence>SSPSALIAPANNLMNVVLPVPFSPSITIISESDMLTLPNVFFISGYLYLLCFSTSFSSSAVSASLNVKDSSRNLRFSVGTLPSKNILIPSRIEKGIVTTPYTEGTP</sequence>
<keyword evidence="1" id="KW-1133">Transmembrane helix</keyword>
<name>A0A2P4P2J2_RHIID</name>
<reference evidence="2 3" key="2">
    <citation type="journal article" date="2018" name="New Phytol.">
        <title>High intraspecific genome diversity in the model arbuscular mycorrhizal symbiont Rhizophagus irregularis.</title>
        <authorList>
            <person name="Chen E.C.H."/>
            <person name="Morin E."/>
            <person name="Beaudet D."/>
            <person name="Noel J."/>
            <person name="Yildirir G."/>
            <person name="Ndikumana S."/>
            <person name="Charron P."/>
            <person name="St-Onge C."/>
            <person name="Giorgi J."/>
            <person name="Kruger M."/>
            <person name="Marton T."/>
            <person name="Ropars J."/>
            <person name="Grigoriev I.V."/>
            <person name="Hainaut M."/>
            <person name="Henrissat B."/>
            <person name="Roux C."/>
            <person name="Martin F."/>
            <person name="Corradi N."/>
        </authorList>
    </citation>
    <scope>NUCLEOTIDE SEQUENCE [LARGE SCALE GENOMIC DNA]</scope>
    <source>
        <strain evidence="2 3">DAOM 197198</strain>
    </source>
</reference>
<proteinExistence type="predicted"/>
<evidence type="ECO:0000256" key="1">
    <source>
        <dbReference type="SAM" id="Phobius"/>
    </source>
</evidence>
<organism evidence="2 3">
    <name type="scientific">Rhizophagus irregularis (strain DAOM 181602 / DAOM 197198 / MUCL 43194)</name>
    <name type="common">Arbuscular mycorrhizal fungus</name>
    <name type="synonym">Glomus intraradices</name>
    <dbReference type="NCBI Taxonomy" id="747089"/>
    <lineage>
        <taxon>Eukaryota</taxon>
        <taxon>Fungi</taxon>
        <taxon>Fungi incertae sedis</taxon>
        <taxon>Mucoromycota</taxon>
        <taxon>Glomeromycotina</taxon>
        <taxon>Glomeromycetes</taxon>
        <taxon>Glomerales</taxon>
        <taxon>Glomeraceae</taxon>
        <taxon>Rhizophagus</taxon>
    </lineage>
</organism>
<feature type="transmembrane region" description="Helical" evidence="1">
    <location>
        <begin position="40"/>
        <end position="65"/>
    </location>
</feature>
<dbReference type="EMBL" id="AUPC02000440">
    <property type="protein sequence ID" value="POG59613.1"/>
    <property type="molecule type" value="Genomic_DNA"/>
</dbReference>
<dbReference type="Proteomes" id="UP000018888">
    <property type="component" value="Unassembled WGS sequence"/>
</dbReference>
<comment type="caution">
    <text evidence="2">The sequence shown here is derived from an EMBL/GenBank/DDBJ whole genome shotgun (WGS) entry which is preliminary data.</text>
</comment>
<feature type="non-terminal residue" evidence="2">
    <location>
        <position position="1"/>
    </location>
</feature>
<protein>
    <submittedName>
        <fullName evidence="2">Uncharacterized protein</fullName>
    </submittedName>
</protein>
<evidence type="ECO:0000313" key="3">
    <source>
        <dbReference type="Proteomes" id="UP000018888"/>
    </source>
</evidence>
<dbReference type="AlphaFoldDB" id="A0A2P4P2J2"/>
<keyword evidence="1" id="KW-0472">Membrane</keyword>
<evidence type="ECO:0000313" key="2">
    <source>
        <dbReference type="EMBL" id="POG59613.1"/>
    </source>
</evidence>
<keyword evidence="3" id="KW-1185">Reference proteome</keyword>
<gene>
    <name evidence="2" type="ORF">GLOIN_2v1467226</name>
</gene>
<keyword evidence="1" id="KW-0812">Transmembrane</keyword>
<accession>A0A2P4P2J2</accession>
<reference evidence="2 3" key="1">
    <citation type="journal article" date="2013" name="Proc. Natl. Acad. Sci. U.S.A.">
        <title>Genome of an arbuscular mycorrhizal fungus provides insight into the oldest plant symbiosis.</title>
        <authorList>
            <person name="Tisserant E."/>
            <person name="Malbreil M."/>
            <person name="Kuo A."/>
            <person name="Kohler A."/>
            <person name="Symeonidi A."/>
            <person name="Balestrini R."/>
            <person name="Charron P."/>
            <person name="Duensing N."/>
            <person name="Frei Dit Frey N."/>
            <person name="Gianinazzi-Pearson V."/>
            <person name="Gilbert L.B."/>
            <person name="Handa Y."/>
            <person name="Herr J.R."/>
            <person name="Hijri M."/>
            <person name="Koul R."/>
            <person name="Kawaguchi M."/>
            <person name="Krajinski F."/>
            <person name="Lammers P.J."/>
            <person name="Masclaux F.G."/>
            <person name="Murat C."/>
            <person name="Morin E."/>
            <person name="Ndikumana S."/>
            <person name="Pagni M."/>
            <person name="Petitpierre D."/>
            <person name="Requena N."/>
            <person name="Rosikiewicz P."/>
            <person name="Riley R."/>
            <person name="Saito K."/>
            <person name="San Clemente H."/>
            <person name="Shapiro H."/>
            <person name="van Tuinen D."/>
            <person name="Becard G."/>
            <person name="Bonfante P."/>
            <person name="Paszkowski U."/>
            <person name="Shachar-Hill Y.Y."/>
            <person name="Tuskan G.A."/>
            <person name="Young P.W."/>
            <person name="Sanders I.R."/>
            <person name="Henrissat B."/>
            <person name="Rensing S.A."/>
            <person name="Grigoriev I.V."/>
            <person name="Corradi N."/>
            <person name="Roux C."/>
            <person name="Martin F."/>
        </authorList>
    </citation>
    <scope>NUCLEOTIDE SEQUENCE [LARGE SCALE GENOMIC DNA]</scope>
    <source>
        <strain evidence="2 3">DAOM 197198</strain>
    </source>
</reference>